<dbReference type="Proteomes" id="UP000076727">
    <property type="component" value="Unassembled WGS sequence"/>
</dbReference>
<sequence length="77" mass="8548">MSLITAALHSSRLHRRRCVLATCTATSLRSLPIRCMWIAMHISSATITSLVPVTPFHEAYHHAFTSPQTMCTPSSPR</sequence>
<dbReference type="AlphaFoldDB" id="A0A165NMU9"/>
<reference evidence="1 2" key="1">
    <citation type="journal article" date="2016" name="Mol. Biol. Evol.">
        <title>Comparative Genomics of Early-Diverging Mushroom-Forming Fungi Provides Insights into the Origins of Lignocellulose Decay Capabilities.</title>
        <authorList>
            <person name="Nagy L.G."/>
            <person name="Riley R."/>
            <person name="Tritt A."/>
            <person name="Adam C."/>
            <person name="Daum C."/>
            <person name="Floudas D."/>
            <person name="Sun H."/>
            <person name="Yadav J.S."/>
            <person name="Pangilinan J."/>
            <person name="Larsson K.H."/>
            <person name="Matsuura K."/>
            <person name="Barry K."/>
            <person name="Labutti K."/>
            <person name="Kuo R."/>
            <person name="Ohm R.A."/>
            <person name="Bhattacharya S.S."/>
            <person name="Shirouzu T."/>
            <person name="Yoshinaga Y."/>
            <person name="Martin F.M."/>
            <person name="Grigoriev I.V."/>
            <person name="Hibbett D.S."/>
        </authorList>
    </citation>
    <scope>NUCLEOTIDE SEQUENCE [LARGE SCALE GENOMIC DNA]</scope>
    <source>
        <strain evidence="1 2">L-15889</strain>
    </source>
</reference>
<accession>A0A165NMU9</accession>
<gene>
    <name evidence="1" type="ORF">DAEQUDRAFT_405822</name>
</gene>
<dbReference type="EMBL" id="KV429079">
    <property type="protein sequence ID" value="KZT67160.1"/>
    <property type="molecule type" value="Genomic_DNA"/>
</dbReference>
<name>A0A165NMU9_9APHY</name>
<keyword evidence="2" id="KW-1185">Reference proteome</keyword>
<evidence type="ECO:0000313" key="2">
    <source>
        <dbReference type="Proteomes" id="UP000076727"/>
    </source>
</evidence>
<protein>
    <submittedName>
        <fullName evidence="1">Uncharacterized protein</fullName>
    </submittedName>
</protein>
<evidence type="ECO:0000313" key="1">
    <source>
        <dbReference type="EMBL" id="KZT67160.1"/>
    </source>
</evidence>
<proteinExistence type="predicted"/>
<organism evidence="1 2">
    <name type="scientific">Daedalea quercina L-15889</name>
    <dbReference type="NCBI Taxonomy" id="1314783"/>
    <lineage>
        <taxon>Eukaryota</taxon>
        <taxon>Fungi</taxon>
        <taxon>Dikarya</taxon>
        <taxon>Basidiomycota</taxon>
        <taxon>Agaricomycotina</taxon>
        <taxon>Agaricomycetes</taxon>
        <taxon>Polyporales</taxon>
        <taxon>Fomitopsis</taxon>
    </lineage>
</organism>